<dbReference type="OrthoDB" id="9790080at2"/>
<dbReference type="GO" id="GO:0005737">
    <property type="term" value="C:cytoplasm"/>
    <property type="evidence" value="ECO:0007669"/>
    <property type="project" value="UniProtKB-SubCell"/>
</dbReference>
<evidence type="ECO:0000256" key="12">
    <source>
        <dbReference type="PIRSR" id="PIRSR005461-1"/>
    </source>
</evidence>
<dbReference type="InterPro" id="IPR050082">
    <property type="entry name" value="RNA_methyltr_RlmE"/>
</dbReference>
<dbReference type="PANTHER" id="PTHR10920:SF18">
    <property type="entry name" value="RRNA METHYLTRANSFERASE 2, MITOCHONDRIAL"/>
    <property type="match status" value="1"/>
</dbReference>
<name>A0A165XLH6_9HYPH</name>
<dbReference type="InterPro" id="IPR002877">
    <property type="entry name" value="RNA_MeTrfase_FtsJ_dom"/>
</dbReference>
<feature type="domain" description="Ribosomal RNA methyltransferase FtsJ" evidence="14">
    <location>
        <begin position="50"/>
        <end position="229"/>
    </location>
</feature>
<keyword evidence="3 11" id="KW-0808">Transferase</keyword>
<comment type="similarity">
    <text evidence="11">Belongs to the class I-like SAM-binding methyltransferase superfamily. RNA methyltransferase RlmE family.</text>
</comment>
<evidence type="ECO:0000256" key="9">
    <source>
        <dbReference type="ARBA" id="ARBA00042745"/>
    </source>
</evidence>
<dbReference type="AlphaFoldDB" id="A0A165XLH6"/>
<evidence type="ECO:0000256" key="3">
    <source>
        <dbReference type="ARBA" id="ARBA00022679"/>
    </source>
</evidence>
<evidence type="ECO:0000256" key="13">
    <source>
        <dbReference type="SAM" id="MobiDB-lite"/>
    </source>
</evidence>
<feature type="binding site" evidence="11">
    <location>
        <position position="146"/>
    </location>
    <ligand>
        <name>S-adenosyl-L-methionine</name>
        <dbReference type="ChEBI" id="CHEBI:59789"/>
    </ligand>
</feature>
<dbReference type="Gene3D" id="3.40.50.150">
    <property type="entry name" value="Vaccinia Virus protein VP39"/>
    <property type="match status" value="1"/>
</dbReference>
<comment type="caution">
    <text evidence="15">The sequence shown here is derived from an EMBL/GenBank/DDBJ whole genome shotgun (WGS) entry which is preliminary data.</text>
</comment>
<sequence>MTGNSSGRGSGDRGMFQRVKTARKRSNSSTLWLQRQLNDPYVRRAKAEGYRSRAAFKLIEINEKHEILKPGMRVVDLGCAPGGWSQLTAPIVESTDDKPLVVGIDYLEVEPIPGVVILQKDFLDDDAPEALMSALGGHRPDLVMSDMAAPTTGHRQTDHLRTTYLFEIAIDFARKNLNVGGSFLSKVFAGGAEASALADLKKEFKSIVHIKPPASRKGSPEMFILAKGFKGSK</sequence>
<evidence type="ECO:0000313" key="16">
    <source>
        <dbReference type="Proteomes" id="UP000076577"/>
    </source>
</evidence>
<feature type="binding site" evidence="11">
    <location>
        <position position="82"/>
    </location>
    <ligand>
        <name>S-adenosyl-L-methionine</name>
        <dbReference type="ChEBI" id="CHEBI:59789"/>
    </ligand>
</feature>
<dbReference type="PIRSF" id="PIRSF005461">
    <property type="entry name" value="23S_rRNA_mtase"/>
    <property type="match status" value="1"/>
</dbReference>
<evidence type="ECO:0000256" key="11">
    <source>
        <dbReference type="HAMAP-Rule" id="MF_01547"/>
    </source>
</evidence>
<dbReference type="STRING" id="989403.SAMN05421798_101212"/>
<keyword evidence="1 11" id="KW-0698">rRNA processing</keyword>
<dbReference type="PANTHER" id="PTHR10920">
    <property type="entry name" value="RIBOSOMAL RNA METHYLTRANSFERASE"/>
    <property type="match status" value="1"/>
</dbReference>
<dbReference type="SUPFAM" id="SSF53335">
    <property type="entry name" value="S-adenosyl-L-methionine-dependent methyltransferases"/>
    <property type="match status" value="1"/>
</dbReference>
<proteinExistence type="inferred from homology"/>
<reference evidence="15 16" key="1">
    <citation type="journal article" date="2016" name="Front. Microbiol.">
        <title>Comparative Genomic Analysis Reveals a Diverse Repertoire of Genes Involved in Prokaryote-Eukaryote Interactions within the Pseudovibrio Genus.</title>
        <authorList>
            <person name="Romano S."/>
            <person name="Fernandez-Guerra A."/>
            <person name="Reen F.J."/>
            <person name="Glockner F.O."/>
            <person name="Crowley S.P."/>
            <person name="O'Sullivan O."/>
            <person name="Cotter P.D."/>
            <person name="Adams C."/>
            <person name="Dobson A.D."/>
            <person name="O'Gara F."/>
        </authorList>
    </citation>
    <scope>NUCLEOTIDE SEQUENCE [LARGE SCALE GENOMIC DNA]</scope>
    <source>
        <strain evidence="15 16">Ad2</strain>
    </source>
</reference>
<dbReference type="InterPro" id="IPR015507">
    <property type="entry name" value="rRNA-MeTfrase_E"/>
</dbReference>
<organism evidence="15 16">
    <name type="scientific">Pseudovibrio axinellae</name>
    <dbReference type="NCBI Taxonomy" id="989403"/>
    <lineage>
        <taxon>Bacteria</taxon>
        <taxon>Pseudomonadati</taxon>
        <taxon>Pseudomonadota</taxon>
        <taxon>Alphaproteobacteria</taxon>
        <taxon>Hyphomicrobiales</taxon>
        <taxon>Stappiaceae</taxon>
        <taxon>Pseudovibrio</taxon>
    </lineage>
</organism>
<comment type="catalytic activity">
    <reaction evidence="10 11">
        <text>uridine(2552) in 23S rRNA + S-adenosyl-L-methionine = 2'-O-methyluridine(2552) in 23S rRNA + S-adenosyl-L-homocysteine + H(+)</text>
        <dbReference type="Rhea" id="RHEA:42720"/>
        <dbReference type="Rhea" id="RHEA-COMP:10202"/>
        <dbReference type="Rhea" id="RHEA-COMP:10203"/>
        <dbReference type="ChEBI" id="CHEBI:15378"/>
        <dbReference type="ChEBI" id="CHEBI:57856"/>
        <dbReference type="ChEBI" id="CHEBI:59789"/>
        <dbReference type="ChEBI" id="CHEBI:65315"/>
        <dbReference type="ChEBI" id="CHEBI:74478"/>
        <dbReference type="EC" id="2.1.1.166"/>
    </reaction>
</comment>
<dbReference type="PATRIC" id="fig|989403.3.peg.3148"/>
<protein>
    <recommendedName>
        <fullName evidence="7 11">Ribosomal RNA large subunit methyltransferase E</fullName>
        <ecNumber evidence="6 11">2.1.1.166</ecNumber>
    </recommendedName>
    <alternativeName>
        <fullName evidence="9 11">23S rRNA Um2552 methyltransferase</fullName>
    </alternativeName>
    <alternativeName>
        <fullName evidence="8 11">rRNA (uridine-2'-O-)-methyltransferase</fullName>
    </alternativeName>
</protein>
<evidence type="ECO:0000256" key="8">
    <source>
        <dbReference type="ARBA" id="ARBA00041995"/>
    </source>
</evidence>
<dbReference type="EC" id="2.1.1.166" evidence="6 11"/>
<keyword evidence="4 11" id="KW-0949">S-adenosyl-L-methionine</keyword>
<evidence type="ECO:0000256" key="2">
    <source>
        <dbReference type="ARBA" id="ARBA00022603"/>
    </source>
</evidence>
<feature type="binding site" evidence="11">
    <location>
        <position position="105"/>
    </location>
    <ligand>
        <name>S-adenosyl-L-methionine</name>
        <dbReference type="ChEBI" id="CHEBI:59789"/>
    </ligand>
</feature>
<evidence type="ECO:0000256" key="1">
    <source>
        <dbReference type="ARBA" id="ARBA00022552"/>
    </source>
</evidence>
<comment type="subcellular location">
    <subcellularLocation>
        <location evidence="11">Cytoplasm</location>
    </subcellularLocation>
</comment>
<feature type="binding site" evidence="11">
    <location>
        <position position="121"/>
    </location>
    <ligand>
        <name>S-adenosyl-L-methionine</name>
        <dbReference type="ChEBI" id="CHEBI:59789"/>
    </ligand>
</feature>
<dbReference type="Pfam" id="PF01728">
    <property type="entry name" value="FtsJ"/>
    <property type="match status" value="1"/>
</dbReference>
<feature type="active site" description="Proton acceptor" evidence="11 12">
    <location>
        <position position="186"/>
    </location>
</feature>
<evidence type="ECO:0000256" key="5">
    <source>
        <dbReference type="ARBA" id="ARBA00037569"/>
    </source>
</evidence>
<evidence type="ECO:0000256" key="4">
    <source>
        <dbReference type="ARBA" id="ARBA00022691"/>
    </source>
</evidence>
<dbReference type="EMBL" id="LMCB01000029">
    <property type="protein sequence ID" value="KZL17818.1"/>
    <property type="molecule type" value="Genomic_DNA"/>
</dbReference>
<dbReference type="Proteomes" id="UP000076577">
    <property type="component" value="Unassembled WGS sequence"/>
</dbReference>
<evidence type="ECO:0000259" key="14">
    <source>
        <dbReference type="Pfam" id="PF01728"/>
    </source>
</evidence>
<keyword evidence="2 11" id="KW-0489">Methyltransferase</keyword>
<keyword evidence="16" id="KW-1185">Reference proteome</keyword>
<feature type="binding site" evidence="11">
    <location>
        <position position="84"/>
    </location>
    <ligand>
        <name>S-adenosyl-L-methionine</name>
        <dbReference type="ChEBI" id="CHEBI:59789"/>
    </ligand>
</feature>
<accession>A0A165XLH6</accession>
<dbReference type="GO" id="GO:0008650">
    <property type="term" value="F:rRNA (uridine-2'-O-)-methyltransferase activity"/>
    <property type="evidence" value="ECO:0007669"/>
    <property type="project" value="UniProtKB-UniRule"/>
</dbReference>
<dbReference type="HAMAP" id="MF_01547">
    <property type="entry name" value="RNA_methyltr_E"/>
    <property type="match status" value="1"/>
</dbReference>
<evidence type="ECO:0000256" key="10">
    <source>
        <dbReference type="ARBA" id="ARBA00048970"/>
    </source>
</evidence>
<feature type="region of interest" description="Disordered" evidence="13">
    <location>
        <begin position="1"/>
        <end position="23"/>
    </location>
</feature>
<dbReference type="RefSeq" id="WP_068007214.1">
    <property type="nucleotide sequence ID" value="NZ_FOFM01000001.1"/>
</dbReference>
<evidence type="ECO:0000256" key="7">
    <source>
        <dbReference type="ARBA" id="ARBA00041129"/>
    </source>
</evidence>
<gene>
    <name evidence="11 15" type="primary">rlmE</name>
    <name evidence="11" type="synonym">ftsJ</name>
    <name evidence="11" type="synonym">rrmJ</name>
    <name evidence="15" type="ORF">PsAD2_02938</name>
</gene>
<dbReference type="InterPro" id="IPR029063">
    <property type="entry name" value="SAM-dependent_MTases_sf"/>
</dbReference>
<comment type="function">
    <text evidence="5 11">Specifically methylates the uridine in position 2552 of 23S rRNA at the 2'-O position of the ribose in the fully assembled 50S ribosomal subunit.</text>
</comment>
<evidence type="ECO:0000256" key="6">
    <source>
        <dbReference type="ARBA" id="ARBA00038861"/>
    </source>
</evidence>
<keyword evidence="11" id="KW-0963">Cytoplasm</keyword>
<evidence type="ECO:0000313" key="15">
    <source>
        <dbReference type="EMBL" id="KZL17818.1"/>
    </source>
</evidence>